<reference evidence="2" key="1">
    <citation type="journal article" date="2021" name="Nat. Commun.">
        <title>Genetic determinants of endophytism in the Arabidopsis root mycobiome.</title>
        <authorList>
            <person name="Mesny F."/>
            <person name="Miyauchi S."/>
            <person name="Thiergart T."/>
            <person name="Pickel B."/>
            <person name="Atanasova L."/>
            <person name="Karlsson M."/>
            <person name="Huettel B."/>
            <person name="Barry K.W."/>
            <person name="Haridas S."/>
            <person name="Chen C."/>
            <person name="Bauer D."/>
            <person name="Andreopoulos W."/>
            <person name="Pangilinan J."/>
            <person name="LaButti K."/>
            <person name="Riley R."/>
            <person name="Lipzen A."/>
            <person name="Clum A."/>
            <person name="Drula E."/>
            <person name="Henrissat B."/>
            <person name="Kohler A."/>
            <person name="Grigoriev I.V."/>
            <person name="Martin F.M."/>
            <person name="Hacquard S."/>
        </authorList>
    </citation>
    <scope>NUCLEOTIDE SEQUENCE</scope>
    <source>
        <strain evidence="2">MPI-SDFR-AT-0120</strain>
    </source>
</reference>
<evidence type="ECO:0000313" key="3">
    <source>
        <dbReference type="Proteomes" id="UP000813461"/>
    </source>
</evidence>
<comment type="caution">
    <text evidence="2">The sequence shown here is derived from an EMBL/GenBank/DDBJ whole genome shotgun (WGS) entry which is preliminary data.</text>
</comment>
<evidence type="ECO:0000313" key="2">
    <source>
        <dbReference type="EMBL" id="KAH7088977.1"/>
    </source>
</evidence>
<dbReference type="Proteomes" id="UP000813461">
    <property type="component" value="Unassembled WGS sequence"/>
</dbReference>
<accession>A0A8K0RAA7</accession>
<keyword evidence="1" id="KW-0472">Membrane</keyword>
<keyword evidence="3" id="KW-1185">Reference proteome</keyword>
<keyword evidence="1" id="KW-0812">Transmembrane</keyword>
<gene>
    <name evidence="2" type="ORF">FB567DRAFT_619837</name>
</gene>
<feature type="transmembrane region" description="Helical" evidence="1">
    <location>
        <begin position="431"/>
        <end position="451"/>
    </location>
</feature>
<dbReference type="AlphaFoldDB" id="A0A8K0RAA7"/>
<evidence type="ECO:0000256" key="1">
    <source>
        <dbReference type="SAM" id="Phobius"/>
    </source>
</evidence>
<dbReference type="EMBL" id="JAGMVJ010000007">
    <property type="protein sequence ID" value="KAH7088977.1"/>
    <property type="molecule type" value="Genomic_DNA"/>
</dbReference>
<organism evidence="2 3">
    <name type="scientific">Paraphoma chrysanthemicola</name>
    <dbReference type="NCBI Taxonomy" id="798071"/>
    <lineage>
        <taxon>Eukaryota</taxon>
        <taxon>Fungi</taxon>
        <taxon>Dikarya</taxon>
        <taxon>Ascomycota</taxon>
        <taxon>Pezizomycotina</taxon>
        <taxon>Dothideomycetes</taxon>
        <taxon>Pleosporomycetidae</taxon>
        <taxon>Pleosporales</taxon>
        <taxon>Pleosporineae</taxon>
        <taxon>Phaeosphaeriaceae</taxon>
        <taxon>Paraphoma</taxon>
    </lineage>
</organism>
<name>A0A8K0RAA7_9PLEO</name>
<keyword evidence="1" id="KW-1133">Transmembrane helix</keyword>
<protein>
    <submittedName>
        <fullName evidence="2">Uncharacterized protein</fullName>
    </submittedName>
</protein>
<proteinExistence type="predicted"/>
<dbReference type="OrthoDB" id="3540210at2759"/>
<sequence length="529" mass="59301">MSAVVIPWALTNGSLETPIVKSRITEQCLKAERYNMIEDFWADLLQADAILQQCRNRLNDTCNSQYYFREPKVASRFIDACPFLGDGVCMNNTMTLELTHEDIGAYDAGVNSPILTKMNHRIRCAPLRLHNFYLFRTNLTSNITPDGDHPPIITLPDGRRIAILGAYITVKPKEQTSGGYGMDLRTLNGPNEMSKENSGRLLAERSTLSDITVLPRLLTDFDTRELLPELRLPDALPFLVVYRAGARAFPWPVDDPFFSAHNMKKGSNQTRYADHEATALGCAEQFQFCRREQQHCTPWGRGSSMIYRLLNISATSSTPNDDEKSEAITLFRMLPAAFSVYDYLTWHIGMPAATSGAYTLISTYLGSPNTWALQVETWFTKAILNAILHMRLGVEAPLDSDSGRYPREWKKKSALCGRILFRHSAYMNIDWLGALCTISSLLITCVGSYFLDSLWKTPERVALGIKRLMLRLRPFRSLRSSKSGVGGLVTGGNDINMYDIGAEVADDPVNPEHEDIDAVIPGFVRASTF</sequence>